<keyword evidence="1" id="KW-1133">Transmembrane helix</keyword>
<keyword evidence="1" id="KW-0472">Membrane</keyword>
<dbReference type="AlphaFoldDB" id="A0A0F9WTD0"/>
<dbReference type="PROSITE" id="PS51257">
    <property type="entry name" value="PROKAR_LIPOPROTEIN"/>
    <property type="match status" value="1"/>
</dbReference>
<proteinExistence type="predicted"/>
<keyword evidence="1" id="KW-0812">Transmembrane</keyword>
<feature type="transmembrane region" description="Helical" evidence="1">
    <location>
        <begin position="12"/>
        <end position="32"/>
    </location>
</feature>
<protein>
    <submittedName>
        <fullName evidence="2">Uncharacterized protein</fullName>
    </submittedName>
</protein>
<name>A0A0F9WTD0_9ZZZZ</name>
<gene>
    <name evidence="2" type="ORF">LCGC14_0236780</name>
</gene>
<sequence length="155" mass="16768">MKRKTLGLIRGIGTNMVVALLGTIAACAYATYSLEAKRKLPSDHGQLDMLIQGSQSMISEYMSSPVLPSLESSWREVSALARLYGLALTPELESPSGDISSGYEGPLNSWRGYIDGDPALVFAVAKRAQQQNPIFLLDYSVRDGKAQLYIAVVGI</sequence>
<evidence type="ECO:0000256" key="1">
    <source>
        <dbReference type="SAM" id="Phobius"/>
    </source>
</evidence>
<reference evidence="2" key="1">
    <citation type="journal article" date="2015" name="Nature">
        <title>Complex archaea that bridge the gap between prokaryotes and eukaryotes.</title>
        <authorList>
            <person name="Spang A."/>
            <person name="Saw J.H."/>
            <person name="Jorgensen S.L."/>
            <person name="Zaremba-Niedzwiedzka K."/>
            <person name="Martijn J."/>
            <person name="Lind A.E."/>
            <person name="van Eijk R."/>
            <person name="Schleper C."/>
            <person name="Guy L."/>
            <person name="Ettema T.J."/>
        </authorList>
    </citation>
    <scope>NUCLEOTIDE SEQUENCE</scope>
</reference>
<dbReference type="EMBL" id="LAZR01000117">
    <property type="protein sequence ID" value="KKN89546.1"/>
    <property type="molecule type" value="Genomic_DNA"/>
</dbReference>
<accession>A0A0F9WTD0</accession>
<evidence type="ECO:0000313" key="2">
    <source>
        <dbReference type="EMBL" id="KKN89546.1"/>
    </source>
</evidence>
<comment type="caution">
    <text evidence="2">The sequence shown here is derived from an EMBL/GenBank/DDBJ whole genome shotgun (WGS) entry which is preliminary data.</text>
</comment>
<organism evidence="2">
    <name type="scientific">marine sediment metagenome</name>
    <dbReference type="NCBI Taxonomy" id="412755"/>
    <lineage>
        <taxon>unclassified sequences</taxon>
        <taxon>metagenomes</taxon>
        <taxon>ecological metagenomes</taxon>
    </lineage>
</organism>